<name>A0ABZ1SHC4_9ACTN</name>
<organism evidence="2 3">
    <name type="scientific">Microbispora hainanensis</name>
    <dbReference type="NCBI Taxonomy" id="568844"/>
    <lineage>
        <taxon>Bacteria</taxon>
        <taxon>Bacillati</taxon>
        <taxon>Actinomycetota</taxon>
        <taxon>Actinomycetes</taxon>
        <taxon>Streptosporangiales</taxon>
        <taxon>Streptosporangiaceae</taxon>
        <taxon>Microbispora</taxon>
    </lineage>
</organism>
<gene>
    <name evidence="2" type="ORF">OG913_23480</name>
</gene>
<protein>
    <submittedName>
        <fullName evidence="2">Uncharacterized protein</fullName>
    </submittedName>
</protein>
<dbReference type="Proteomes" id="UP001432011">
    <property type="component" value="Chromosome"/>
</dbReference>
<dbReference type="RefSeq" id="WP_328708425.1">
    <property type="nucleotide sequence ID" value="NZ_CP108085.1"/>
</dbReference>
<evidence type="ECO:0000313" key="3">
    <source>
        <dbReference type="Proteomes" id="UP001432011"/>
    </source>
</evidence>
<feature type="region of interest" description="Disordered" evidence="1">
    <location>
        <begin position="267"/>
        <end position="293"/>
    </location>
</feature>
<feature type="region of interest" description="Disordered" evidence="1">
    <location>
        <begin position="164"/>
        <end position="205"/>
    </location>
</feature>
<reference evidence="2" key="1">
    <citation type="submission" date="2022-10" db="EMBL/GenBank/DDBJ databases">
        <title>The complete genomes of actinobacterial strains from the NBC collection.</title>
        <authorList>
            <person name="Joergensen T.S."/>
            <person name="Alvarez Arevalo M."/>
            <person name="Sterndorff E.B."/>
            <person name="Faurdal D."/>
            <person name="Vuksanovic O."/>
            <person name="Mourched A.-S."/>
            <person name="Charusanti P."/>
            <person name="Shaw S."/>
            <person name="Blin K."/>
            <person name="Weber T."/>
        </authorList>
    </citation>
    <scope>NUCLEOTIDE SEQUENCE</scope>
    <source>
        <strain evidence="2">NBC_00254</strain>
    </source>
</reference>
<evidence type="ECO:0000256" key="1">
    <source>
        <dbReference type="SAM" id="MobiDB-lite"/>
    </source>
</evidence>
<accession>A0ABZ1SHC4</accession>
<dbReference type="EMBL" id="CP108085">
    <property type="protein sequence ID" value="WUP72388.1"/>
    <property type="molecule type" value="Genomic_DNA"/>
</dbReference>
<proteinExistence type="predicted"/>
<feature type="region of interest" description="Disordered" evidence="1">
    <location>
        <begin position="305"/>
        <end position="392"/>
    </location>
</feature>
<sequence length="392" mass="42465">MTMWTPVVYGRTHRADRWWRALPAGISPNGWIADAVNAAVAGGRGLRWPEAVSEAAGETSRPEGSRLEGRYLLARRVNGGDGMNRANGVLMGVACYARALSQEMHTDEASRELYCFVGWWGTPQTPSDIPSFAALTENCERWAGDVYQTYFEQVWKEHPARVHTQESVPETAPWAQDDPVADGLVESPASAPEVTPPPLLGVGPAGFTSRKDEVLLYPASHAERLWDEGRRTKVPFTLVTGWDASAQALLRPVTHLCAADIHEPRTVPAPVIAQPPPPSPKPGGRKPEDKKPDADLLGQFLTEVGKVIRSLRSPAPEKNQKPGRSQGPAGHGSEGRPGRTGDLGTGKSRHVSSQGKEESSGQNFFSSQKKASPPVKAKFPEKTGDVNELDDL</sequence>
<keyword evidence="3" id="KW-1185">Reference proteome</keyword>
<feature type="compositionally biased region" description="Polar residues" evidence="1">
    <location>
        <begin position="360"/>
        <end position="370"/>
    </location>
</feature>
<evidence type="ECO:0000313" key="2">
    <source>
        <dbReference type="EMBL" id="WUP72388.1"/>
    </source>
</evidence>